<feature type="coiled-coil region" evidence="1">
    <location>
        <begin position="33"/>
        <end position="70"/>
    </location>
</feature>
<keyword evidence="1" id="KW-0175">Coiled coil</keyword>
<gene>
    <name evidence="2" type="ORF">FX155_07010</name>
</gene>
<protein>
    <submittedName>
        <fullName evidence="2">Uncharacterized protein</fullName>
    </submittedName>
</protein>
<accession>A0A6N7VMW2</accession>
<dbReference type="EMBL" id="VULN01000009">
    <property type="protein sequence ID" value="MSS82340.1"/>
    <property type="molecule type" value="Genomic_DNA"/>
</dbReference>
<dbReference type="Proteomes" id="UP000441455">
    <property type="component" value="Unassembled WGS sequence"/>
</dbReference>
<evidence type="ECO:0000256" key="1">
    <source>
        <dbReference type="SAM" id="Coils"/>
    </source>
</evidence>
<organism evidence="2 3">
    <name type="scientific">Acidaminococcus fermentans</name>
    <dbReference type="NCBI Taxonomy" id="905"/>
    <lineage>
        <taxon>Bacteria</taxon>
        <taxon>Bacillati</taxon>
        <taxon>Bacillota</taxon>
        <taxon>Negativicutes</taxon>
        <taxon>Acidaminococcales</taxon>
        <taxon>Acidaminococcaceae</taxon>
        <taxon>Acidaminococcus</taxon>
    </lineage>
</organism>
<proteinExistence type="predicted"/>
<evidence type="ECO:0000313" key="2">
    <source>
        <dbReference type="EMBL" id="MSS82340.1"/>
    </source>
</evidence>
<evidence type="ECO:0000313" key="3">
    <source>
        <dbReference type="Proteomes" id="UP000441455"/>
    </source>
</evidence>
<name>A0A6N7VMW2_ACIFE</name>
<sequence length="72" mass="8844">MTYDLDFFQRENTEQAEEITRLGQALKMSKYHTRRLKEEKHHQAEQIDELQDLVRQLSAEVNRLRREKEEKK</sequence>
<dbReference type="AlphaFoldDB" id="A0A6N7VMW2"/>
<comment type="caution">
    <text evidence="2">The sequence shown here is derived from an EMBL/GenBank/DDBJ whole genome shotgun (WGS) entry which is preliminary data.</text>
</comment>
<dbReference type="RefSeq" id="WP_154488208.1">
    <property type="nucleotide sequence ID" value="NZ_VULN01000009.1"/>
</dbReference>
<reference evidence="2 3" key="1">
    <citation type="submission" date="2019-08" db="EMBL/GenBank/DDBJ databases">
        <title>In-depth cultivation of the pig gut microbiome towards novel bacterial diversity and tailored functional studies.</title>
        <authorList>
            <person name="Wylensek D."/>
            <person name="Hitch T.C.A."/>
            <person name="Clavel T."/>
        </authorList>
    </citation>
    <scope>NUCLEOTIDE SEQUENCE [LARGE SCALE GENOMIC DNA]</scope>
    <source>
        <strain evidence="2 3">WCA-389-WT-5B</strain>
    </source>
</reference>